<sequence>MIRTRVAALLAGAATALAGCVATPPPARLDSFSLGSNAAGERCSAARAWNDPAAPDAFSRAYAITCSSATASRPLGSVRAVKPAAIAAVDAQFDCGAKRDVTIEGQRASAARCFDRQTGLDSVRLDLVRGDRLYVASATPALLPQAEEALTIAAGLRTPRIGETRTPASSVDLAELAPRPGETVPVELAAAPAGAAEALAQGIALNHKGLHIDASRVLNDAISRLTSATAAGLRAELELEAGLADSNIRFPEAAQAHFKAARETLDATPTARTSFLARKQDTYYALDAINRGAFSEALALLNRLDSSAAAEAQPLRDPATLVALNQPVTGGRGMPALADVAQLSRLVLDAQARYARSVALLGSGDADGATTQIEAAAAIYRPLTNARLDQTQLYWLGARIARQQGRLAARRGDYRAAVEQLDVTVEALRRGSIANAGTGAEPAIAEAELDRAAVFARSGVPRVEARAAFKSAVESLIASNSTSAGGAIAMEDYLDLLVSESATPQADTYHLFFQAVQANGEPAVARQISELRNVVTADPALAVLVRERADLERELTRLRYAIANNESGTAEASAAELAAARAAAEQRLVEVDARLAADPRYRTLDESPATLAEVRAALRPNETFLKLTTLNRRVYGMVVTADRTFIYKVAESDAAKKAVMELADQLRGSIDGNLGAGKLVPFDEARAYTLFRLIAGPASDVLAASKAIVVDPSGPLQQLPVGVLVTRYAQDRARSDAFDFSTTSFLAANAAISTALSPRSFLVARALPSSRASRAFLGFGQHLAADPVVAPGAGGMIRVGVGCTVAADRLGGIARILKPIDGRELAIAAGALGTSDAQFVTGAAFSDSGVETRGDLDQFEVVHFATHGLEEGMWGCAKSPPALVTSFGAPGSDGLLDYSEIAKLRLDANLVVLSACDTAAGVRGEALRRASGQEQSGSTLEGLVRAFLTANARSVLATYWQVSAEQESDEFMRAFYTQGRTGSIGEALQSAQRTLIASPQYSHPFYWAPYFLVGDSAKPMLSAGRMAQVAAR</sequence>
<evidence type="ECO:0000256" key="2">
    <source>
        <dbReference type="SAM" id="SignalP"/>
    </source>
</evidence>
<keyword evidence="2" id="KW-0732">Signal</keyword>
<dbReference type="InterPro" id="IPR024983">
    <property type="entry name" value="CHAT_dom"/>
</dbReference>
<feature type="coiled-coil region" evidence="1">
    <location>
        <begin position="541"/>
        <end position="594"/>
    </location>
</feature>
<accession>A0A245ZMK8</accession>
<evidence type="ECO:0000259" key="3">
    <source>
        <dbReference type="Pfam" id="PF12770"/>
    </source>
</evidence>
<dbReference type="Pfam" id="PF12770">
    <property type="entry name" value="CHAT"/>
    <property type="match status" value="1"/>
</dbReference>
<dbReference type="PROSITE" id="PS51257">
    <property type="entry name" value="PROKAR_LIPOPROTEIN"/>
    <property type="match status" value="1"/>
</dbReference>
<proteinExistence type="predicted"/>
<dbReference type="EMBL" id="NBBJ01000002">
    <property type="protein sequence ID" value="OWK30971.1"/>
    <property type="molecule type" value="Genomic_DNA"/>
</dbReference>
<gene>
    <name evidence="4" type="ORF">SPMU_19630</name>
</gene>
<evidence type="ECO:0000256" key="1">
    <source>
        <dbReference type="SAM" id="Coils"/>
    </source>
</evidence>
<reference evidence="4 5" key="1">
    <citation type="submission" date="2017-03" db="EMBL/GenBank/DDBJ databases">
        <title>Genome sequence of Sphingomonas mucosissima DSM 17494.</title>
        <authorList>
            <person name="Poehlein A."/>
            <person name="Wuebbeler J.H."/>
            <person name="Steinbuechel A."/>
            <person name="Daniel R."/>
        </authorList>
    </citation>
    <scope>NUCLEOTIDE SEQUENCE [LARGE SCALE GENOMIC DNA]</scope>
    <source>
        <strain evidence="4 5">DSM 17494</strain>
    </source>
</reference>
<keyword evidence="1" id="KW-0175">Coiled coil</keyword>
<feature type="chain" id="PRO_5013281070" evidence="2">
    <location>
        <begin position="19"/>
        <end position="1032"/>
    </location>
</feature>
<dbReference type="Proteomes" id="UP000197783">
    <property type="component" value="Unassembled WGS sequence"/>
</dbReference>
<comment type="caution">
    <text evidence="4">The sequence shown here is derived from an EMBL/GenBank/DDBJ whole genome shotgun (WGS) entry which is preliminary data.</text>
</comment>
<protein>
    <submittedName>
        <fullName evidence="4">CHAT domain protein</fullName>
    </submittedName>
</protein>
<evidence type="ECO:0000313" key="5">
    <source>
        <dbReference type="Proteomes" id="UP000197783"/>
    </source>
</evidence>
<name>A0A245ZMK8_9SPHN</name>
<dbReference type="OrthoDB" id="9787760at2"/>
<evidence type="ECO:0000313" key="4">
    <source>
        <dbReference type="EMBL" id="OWK30971.1"/>
    </source>
</evidence>
<feature type="domain" description="CHAT" evidence="3">
    <location>
        <begin position="687"/>
        <end position="1015"/>
    </location>
</feature>
<organism evidence="4 5">
    <name type="scientific">Sphingomonas mucosissima</name>
    <dbReference type="NCBI Taxonomy" id="370959"/>
    <lineage>
        <taxon>Bacteria</taxon>
        <taxon>Pseudomonadati</taxon>
        <taxon>Pseudomonadota</taxon>
        <taxon>Alphaproteobacteria</taxon>
        <taxon>Sphingomonadales</taxon>
        <taxon>Sphingomonadaceae</taxon>
        <taxon>Sphingomonas</taxon>
    </lineage>
</organism>
<dbReference type="AlphaFoldDB" id="A0A245ZMK8"/>
<feature type="signal peptide" evidence="2">
    <location>
        <begin position="1"/>
        <end position="18"/>
    </location>
</feature>
<dbReference type="RefSeq" id="WP_088333629.1">
    <property type="nucleotide sequence ID" value="NZ_NBBJ01000002.1"/>
</dbReference>
<keyword evidence="5" id="KW-1185">Reference proteome</keyword>